<dbReference type="PANTHER" id="PTHR21621:SF0">
    <property type="entry name" value="BETA-CITRYLGLUTAMATE SYNTHASE B-RELATED"/>
    <property type="match status" value="1"/>
</dbReference>
<keyword evidence="1" id="KW-0067">ATP-binding</keyword>
<dbReference type="SUPFAM" id="SSF56059">
    <property type="entry name" value="Glutathione synthetase ATP-binding domain-like"/>
    <property type="match status" value="1"/>
</dbReference>
<dbReference type="InterPro" id="IPR011761">
    <property type="entry name" value="ATP-grasp"/>
</dbReference>
<dbReference type="EMBL" id="FOBH01000005">
    <property type="protein sequence ID" value="SEL09331.1"/>
    <property type="molecule type" value="Genomic_DNA"/>
</dbReference>
<gene>
    <name evidence="3" type="ORF">SAMN05216387_10538</name>
</gene>
<dbReference type="GO" id="GO:0005524">
    <property type="term" value="F:ATP binding"/>
    <property type="evidence" value="ECO:0007669"/>
    <property type="project" value="UniProtKB-UniRule"/>
</dbReference>
<dbReference type="GO" id="GO:0009432">
    <property type="term" value="P:SOS response"/>
    <property type="evidence" value="ECO:0007669"/>
    <property type="project" value="TreeGrafter"/>
</dbReference>
<dbReference type="Pfam" id="PF08443">
    <property type="entry name" value="RimK"/>
    <property type="match status" value="1"/>
</dbReference>
<keyword evidence="4" id="KW-1185">Reference proteome</keyword>
<keyword evidence="1" id="KW-0547">Nucleotide-binding</keyword>
<dbReference type="Pfam" id="PF14401">
    <property type="entry name" value="RLAN"/>
    <property type="match status" value="1"/>
</dbReference>
<dbReference type="PROSITE" id="PS50975">
    <property type="entry name" value="ATP_GRASP"/>
    <property type="match status" value="1"/>
</dbReference>
<dbReference type="AlphaFoldDB" id="A0A1H7ME07"/>
<dbReference type="InterPro" id="IPR025839">
    <property type="entry name" value="RLAN_dom"/>
</dbReference>
<evidence type="ECO:0000313" key="3">
    <source>
        <dbReference type="EMBL" id="SEL09331.1"/>
    </source>
</evidence>
<proteinExistence type="predicted"/>
<dbReference type="Gene3D" id="3.30.470.20">
    <property type="entry name" value="ATP-grasp fold, B domain"/>
    <property type="match status" value="2"/>
</dbReference>
<protein>
    <submittedName>
        <fullName evidence="3">Glutathione synthase/RimK-type ligase, ATP-grasp superfamily</fullName>
    </submittedName>
</protein>
<dbReference type="Proteomes" id="UP000198620">
    <property type="component" value="Unassembled WGS sequence"/>
</dbReference>
<organism evidence="3 4">
    <name type="scientific">Nitrosovibrio tenuis</name>
    <dbReference type="NCBI Taxonomy" id="1233"/>
    <lineage>
        <taxon>Bacteria</taxon>
        <taxon>Pseudomonadati</taxon>
        <taxon>Pseudomonadota</taxon>
        <taxon>Betaproteobacteria</taxon>
        <taxon>Nitrosomonadales</taxon>
        <taxon>Nitrosomonadaceae</taxon>
        <taxon>Nitrosovibrio</taxon>
    </lineage>
</organism>
<dbReference type="GO" id="GO:0018169">
    <property type="term" value="F:ribosomal S6-glutamic acid ligase activity"/>
    <property type="evidence" value="ECO:0007669"/>
    <property type="project" value="TreeGrafter"/>
</dbReference>
<dbReference type="STRING" id="1233.SAMN05216387_10538"/>
<evidence type="ECO:0000256" key="1">
    <source>
        <dbReference type="PROSITE-ProRule" id="PRU00409"/>
    </source>
</evidence>
<dbReference type="InterPro" id="IPR013651">
    <property type="entry name" value="ATP-grasp_RimK-type"/>
</dbReference>
<evidence type="ECO:0000313" key="4">
    <source>
        <dbReference type="Proteomes" id="UP000198620"/>
    </source>
</evidence>
<sequence length="520" mass="59163">MTAVEDRLLSGNRQQTILMNILIIVDEPAEWPLDIPGVSVVAARTYLIDPFYANGISRLPDQTTSRSVKVFNLCKSYRYQSSGYYVSLLAEARGHKPLPKVGTIEDLQSQNLVRYLTEDLNAMIQRLLAPLAADDFVLGIYFGRSISSHYDSLSHQLFNLLQAPLLSARFERHRDQWSVRNVRAIAASDIPTEHHEFAVRAAMDYFTGRSQAPRKHPFRFDLAILHDPSNPEPPSNAKALEKFKRAAEELSMRVEFITRNDIGRIPQFDALFIRDTTFVNHYTYRFSRRALAERLVVIDDPDSILKCNNKVYLAELLSLRNIPIPKTLLVHRDNIARIIPELALPCVLKQPDSSFSRGVVKVEAEAELPAKVTELMSKSVLIIAQEWLFTDFDWRVGILDRRILFVARYRFPAGHWQVIKRDDQQRKLSEGPTEAIAVGDAPQEMVEIALKSANLIGDGFYGVDIKQVGNRFYVIEINDNPNVDAGNEDGVLKDALYREVMGVFLKRIEARKQGHPQPNR</sequence>
<dbReference type="PANTHER" id="PTHR21621">
    <property type="entry name" value="RIBOSOMAL PROTEIN S6 MODIFICATION PROTEIN"/>
    <property type="match status" value="1"/>
</dbReference>
<evidence type="ECO:0000259" key="2">
    <source>
        <dbReference type="PROSITE" id="PS50975"/>
    </source>
</evidence>
<accession>A0A1H7ME07</accession>
<feature type="domain" description="ATP-grasp" evidence="2">
    <location>
        <begin position="314"/>
        <end position="509"/>
    </location>
</feature>
<reference evidence="3 4" key="1">
    <citation type="submission" date="2016-10" db="EMBL/GenBank/DDBJ databases">
        <authorList>
            <person name="de Groot N.N."/>
        </authorList>
    </citation>
    <scope>NUCLEOTIDE SEQUENCE [LARGE SCALE GENOMIC DNA]</scope>
    <source>
        <strain evidence="3 4">Nv1</strain>
    </source>
</reference>
<dbReference type="GO" id="GO:0046872">
    <property type="term" value="F:metal ion binding"/>
    <property type="evidence" value="ECO:0007669"/>
    <property type="project" value="InterPro"/>
</dbReference>
<keyword evidence="3" id="KW-0436">Ligase</keyword>
<dbReference type="GO" id="GO:0005737">
    <property type="term" value="C:cytoplasm"/>
    <property type="evidence" value="ECO:0007669"/>
    <property type="project" value="TreeGrafter"/>
</dbReference>
<name>A0A1H7ME07_9PROT</name>